<dbReference type="PANTHER" id="PTHR11693:SF22">
    <property type="entry name" value="ATP SYNTHASE SUBUNIT GAMMA, MITOCHONDRIAL"/>
    <property type="match status" value="1"/>
</dbReference>
<dbReference type="GO" id="GO:0016787">
    <property type="term" value="F:hydrolase activity"/>
    <property type="evidence" value="ECO:0007669"/>
    <property type="project" value="UniProtKB-KW"/>
</dbReference>
<dbReference type="PRINTS" id="PR00126">
    <property type="entry name" value="ATPASEGAMMA"/>
</dbReference>
<keyword evidence="8 11" id="KW-0472">Membrane</keyword>
<dbReference type="RefSeq" id="WP_124775577.1">
    <property type="nucleotide sequence ID" value="NZ_RQZA01000001.1"/>
</dbReference>
<gene>
    <name evidence="11" type="primary">atpG</name>
    <name evidence="12" type="ORF">EII38_01910</name>
</gene>
<dbReference type="Pfam" id="PF00231">
    <property type="entry name" value="ATP-synt"/>
    <property type="match status" value="1"/>
</dbReference>
<keyword evidence="7 11" id="KW-0406">Ion transport</keyword>
<dbReference type="Proteomes" id="UP000281771">
    <property type="component" value="Unassembled WGS sequence"/>
</dbReference>
<evidence type="ECO:0000313" key="12">
    <source>
        <dbReference type="EMBL" id="RRD32513.1"/>
    </source>
</evidence>
<dbReference type="GO" id="GO:0046933">
    <property type="term" value="F:proton-transporting ATP synthase activity, rotational mechanism"/>
    <property type="evidence" value="ECO:0007669"/>
    <property type="project" value="UniProtKB-UniRule"/>
</dbReference>
<evidence type="ECO:0000256" key="2">
    <source>
        <dbReference type="ARBA" id="ARBA00004202"/>
    </source>
</evidence>
<keyword evidence="10 11" id="KW-0066">ATP synthesis</keyword>
<dbReference type="GO" id="GO:0005524">
    <property type="term" value="F:ATP binding"/>
    <property type="evidence" value="ECO:0007669"/>
    <property type="project" value="UniProtKB-UniRule"/>
</dbReference>
<dbReference type="FunFam" id="3.40.1380.10:FF:000002">
    <property type="entry name" value="ATP synthase gamma chain"/>
    <property type="match status" value="1"/>
</dbReference>
<dbReference type="NCBIfam" id="NF004147">
    <property type="entry name" value="PRK05621.2-1"/>
    <property type="match status" value="1"/>
</dbReference>
<evidence type="ECO:0000256" key="6">
    <source>
        <dbReference type="ARBA" id="ARBA00022781"/>
    </source>
</evidence>
<dbReference type="CDD" id="cd12151">
    <property type="entry name" value="F1-ATPase_gamma"/>
    <property type="match status" value="1"/>
</dbReference>
<proteinExistence type="inferred from homology"/>
<evidence type="ECO:0000256" key="10">
    <source>
        <dbReference type="ARBA" id="ARBA00023310"/>
    </source>
</evidence>
<keyword evidence="5 11" id="KW-1003">Cell membrane</keyword>
<dbReference type="EMBL" id="RQZA01000001">
    <property type="protein sequence ID" value="RRD32513.1"/>
    <property type="molecule type" value="Genomic_DNA"/>
</dbReference>
<evidence type="ECO:0000256" key="8">
    <source>
        <dbReference type="ARBA" id="ARBA00023136"/>
    </source>
</evidence>
<evidence type="ECO:0000256" key="11">
    <source>
        <dbReference type="HAMAP-Rule" id="MF_00815"/>
    </source>
</evidence>
<dbReference type="GO" id="GO:0042777">
    <property type="term" value="P:proton motive force-driven plasma membrane ATP synthesis"/>
    <property type="evidence" value="ECO:0007669"/>
    <property type="project" value="UniProtKB-UniRule"/>
</dbReference>
<evidence type="ECO:0000313" key="13">
    <source>
        <dbReference type="Proteomes" id="UP000281771"/>
    </source>
</evidence>
<dbReference type="InterPro" id="IPR023632">
    <property type="entry name" value="ATP_synth_F1_gsu_CS"/>
</dbReference>
<dbReference type="STRING" id="1123309.GCA_000377005_01592"/>
<reference evidence="12 13" key="1">
    <citation type="submission" date="2018-11" db="EMBL/GenBank/DDBJ databases">
        <title>Genomes From Bacteria Associated with the Canine Oral Cavity: a Test Case for Automated Genome-Based Taxonomic Assignment.</title>
        <authorList>
            <person name="Coil D.A."/>
            <person name="Jospin G."/>
            <person name="Darling A.E."/>
            <person name="Wallis C."/>
            <person name="Davis I.J."/>
            <person name="Harris S."/>
            <person name="Eisen J.A."/>
            <person name="Holcombe L.J."/>
            <person name="O'Flynn C."/>
        </authorList>
    </citation>
    <scope>NUCLEOTIDE SEQUENCE [LARGE SCALE GENOMIC DNA]</scope>
    <source>
        <strain evidence="12 13">OH4621_COT-116</strain>
    </source>
</reference>
<keyword evidence="4 11" id="KW-0813">Transport</keyword>
<name>A0A3P1VJE2_9STRE</name>
<dbReference type="GO" id="GO:0005886">
    <property type="term" value="C:plasma membrane"/>
    <property type="evidence" value="ECO:0007669"/>
    <property type="project" value="UniProtKB-SubCell"/>
</dbReference>
<comment type="caution">
    <text evidence="12">The sequence shown here is derived from an EMBL/GenBank/DDBJ whole genome shotgun (WGS) entry which is preliminary data.</text>
</comment>
<accession>A0A3P1VJE2</accession>
<sequence length="292" mass="32276">MAGSLNEIKNKIASTKKTSQITGAMHMVSAAKLAKSEQAAKSFEIYARKVRQVTTDLLRSELMNDGATNPMLLRREIKKTGYIVITSDSGLKGAYNSTILRAVMGMIEQDHDSKDEYEIIAIGGMGADFFRNRDMTPIFELRGLADHPSFDEVQKIISKSVEMYKNAIFDALYVCYNHHVNSLTSQVRVQQMLPIEDLDHNEVDGYTASFEMEPSRDAILDQLLPQYAESMIYGAILDAKTAESAAGMTAMQTATDNAKNVIADLTIQYNRVRQAAITQEITEIVAGASALD</sequence>
<evidence type="ECO:0000256" key="4">
    <source>
        <dbReference type="ARBA" id="ARBA00022448"/>
    </source>
</evidence>
<dbReference type="GO" id="GO:0045259">
    <property type="term" value="C:proton-transporting ATP synthase complex"/>
    <property type="evidence" value="ECO:0007669"/>
    <property type="project" value="UniProtKB-KW"/>
</dbReference>
<dbReference type="HAMAP" id="MF_00815">
    <property type="entry name" value="ATP_synth_gamma_bact"/>
    <property type="match status" value="1"/>
</dbReference>
<keyword evidence="6 11" id="KW-0375">Hydrogen ion transport</keyword>
<dbReference type="InterPro" id="IPR000131">
    <property type="entry name" value="ATP_synth_F1_gsu"/>
</dbReference>
<dbReference type="SUPFAM" id="SSF52943">
    <property type="entry name" value="ATP synthase (F1-ATPase), gamma subunit"/>
    <property type="match status" value="1"/>
</dbReference>
<dbReference type="InterPro" id="IPR035968">
    <property type="entry name" value="ATP_synth_F1_ATPase_gsu"/>
</dbReference>
<dbReference type="Gene3D" id="3.40.1380.10">
    <property type="match status" value="1"/>
</dbReference>
<comment type="subunit">
    <text evidence="11">F-type ATPases have 2 components, CF(1) - the catalytic core - and CF(0) - the membrane proton channel. CF(1) has five subunits: alpha(3), beta(3), gamma(1), delta(1), epsilon(1). CF(0) has three main subunits: a, b and c.</text>
</comment>
<keyword evidence="12" id="KW-0378">Hydrolase</keyword>
<dbReference type="PROSITE" id="PS00153">
    <property type="entry name" value="ATPASE_GAMMA"/>
    <property type="match status" value="1"/>
</dbReference>
<dbReference type="NCBIfam" id="TIGR01146">
    <property type="entry name" value="ATPsyn_F1gamma"/>
    <property type="match status" value="1"/>
</dbReference>
<comment type="similarity">
    <text evidence="3 11">Belongs to the ATPase gamma chain family.</text>
</comment>
<dbReference type="Gene3D" id="1.10.287.80">
    <property type="entry name" value="ATP synthase, gamma subunit, helix hairpin domain"/>
    <property type="match status" value="1"/>
</dbReference>
<comment type="function">
    <text evidence="1 11">Produces ATP from ADP in the presence of a proton gradient across the membrane. The gamma chain is believed to be important in regulating ATPase activity and the flow of protons through the CF(0) complex.</text>
</comment>
<keyword evidence="9 11" id="KW-0139">CF(1)</keyword>
<evidence type="ECO:0000256" key="7">
    <source>
        <dbReference type="ARBA" id="ARBA00023065"/>
    </source>
</evidence>
<protein>
    <recommendedName>
        <fullName evidence="11">ATP synthase gamma chain</fullName>
    </recommendedName>
    <alternativeName>
        <fullName evidence="11">ATP synthase F1 sector gamma subunit</fullName>
    </alternativeName>
    <alternativeName>
        <fullName evidence="11">F-ATPase gamma subunit</fullName>
    </alternativeName>
</protein>
<evidence type="ECO:0000256" key="3">
    <source>
        <dbReference type="ARBA" id="ARBA00007681"/>
    </source>
</evidence>
<comment type="subcellular location">
    <subcellularLocation>
        <location evidence="2 11">Cell membrane</location>
        <topology evidence="2 11">Peripheral membrane protein</topology>
    </subcellularLocation>
</comment>
<evidence type="ECO:0000256" key="1">
    <source>
        <dbReference type="ARBA" id="ARBA00003456"/>
    </source>
</evidence>
<dbReference type="PANTHER" id="PTHR11693">
    <property type="entry name" value="ATP SYNTHASE GAMMA CHAIN"/>
    <property type="match status" value="1"/>
</dbReference>
<organism evidence="12 13">
    <name type="scientific">Streptococcus minor</name>
    <dbReference type="NCBI Taxonomy" id="229549"/>
    <lineage>
        <taxon>Bacteria</taxon>
        <taxon>Bacillati</taxon>
        <taxon>Bacillota</taxon>
        <taxon>Bacilli</taxon>
        <taxon>Lactobacillales</taxon>
        <taxon>Streptococcaceae</taxon>
        <taxon>Streptococcus</taxon>
    </lineage>
</organism>
<evidence type="ECO:0000256" key="9">
    <source>
        <dbReference type="ARBA" id="ARBA00023196"/>
    </source>
</evidence>
<keyword evidence="13" id="KW-1185">Reference proteome</keyword>
<dbReference type="AlphaFoldDB" id="A0A3P1VJE2"/>
<evidence type="ECO:0000256" key="5">
    <source>
        <dbReference type="ARBA" id="ARBA00022475"/>
    </source>
</evidence>